<comment type="similarity">
    <text evidence="1">Belongs to the LysR transcriptional regulatory family.</text>
</comment>
<dbReference type="Gene3D" id="1.10.10.10">
    <property type="entry name" value="Winged helix-like DNA-binding domain superfamily/Winged helix DNA-binding domain"/>
    <property type="match status" value="1"/>
</dbReference>
<proteinExistence type="inferred from homology"/>
<evidence type="ECO:0000259" key="5">
    <source>
        <dbReference type="PROSITE" id="PS50931"/>
    </source>
</evidence>
<gene>
    <name evidence="6" type="ORF">SAMN04488239_11775</name>
</gene>
<dbReference type="SUPFAM" id="SSF53850">
    <property type="entry name" value="Periplasmic binding protein-like II"/>
    <property type="match status" value="1"/>
</dbReference>
<evidence type="ECO:0000313" key="7">
    <source>
        <dbReference type="Proteomes" id="UP000199628"/>
    </source>
</evidence>
<name>A0A1G7C2J6_9RHOB</name>
<dbReference type="InterPro" id="IPR000847">
    <property type="entry name" value="LysR_HTH_N"/>
</dbReference>
<keyword evidence="7" id="KW-1185">Reference proteome</keyword>
<protein>
    <submittedName>
        <fullName evidence="6">Transcriptional regulator, LysR family</fullName>
    </submittedName>
</protein>
<dbReference type="Pfam" id="PF00126">
    <property type="entry name" value="HTH_1"/>
    <property type="match status" value="1"/>
</dbReference>
<evidence type="ECO:0000256" key="3">
    <source>
        <dbReference type="ARBA" id="ARBA00023125"/>
    </source>
</evidence>
<dbReference type="GO" id="GO:0003700">
    <property type="term" value="F:DNA-binding transcription factor activity"/>
    <property type="evidence" value="ECO:0007669"/>
    <property type="project" value="InterPro"/>
</dbReference>
<organism evidence="6 7">
    <name type="scientific">Ruegeria marina</name>
    <dbReference type="NCBI Taxonomy" id="639004"/>
    <lineage>
        <taxon>Bacteria</taxon>
        <taxon>Pseudomonadati</taxon>
        <taxon>Pseudomonadota</taxon>
        <taxon>Alphaproteobacteria</taxon>
        <taxon>Rhodobacterales</taxon>
        <taxon>Roseobacteraceae</taxon>
        <taxon>Ruegeria</taxon>
    </lineage>
</organism>
<dbReference type="InterPro" id="IPR005119">
    <property type="entry name" value="LysR_subst-bd"/>
</dbReference>
<dbReference type="PROSITE" id="PS50931">
    <property type="entry name" value="HTH_LYSR"/>
    <property type="match status" value="1"/>
</dbReference>
<dbReference type="AlphaFoldDB" id="A0A1G7C2J6"/>
<keyword evidence="2" id="KW-0805">Transcription regulation</keyword>
<evidence type="ECO:0000256" key="2">
    <source>
        <dbReference type="ARBA" id="ARBA00023015"/>
    </source>
</evidence>
<evidence type="ECO:0000256" key="4">
    <source>
        <dbReference type="ARBA" id="ARBA00023163"/>
    </source>
</evidence>
<feature type="domain" description="HTH lysR-type" evidence="5">
    <location>
        <begin position="7"/>
        <end position="62"/>
    </location>
</feature>
<dbReference type="PANTHER" id="PTHR30537">
    <property type="entry name" value="HTH-TYPE TRANSCRIPTIONAL REGULATOR"/>
    <property type="match status" value="1"/>
</dbReference>
<keyword evidence="3" id="KW-0238">DNA-binding</keyword>
<dbReference type="STRING" id="639004.SAMN04488239_11775"/>
<dbReference type="InterPro" id="IPR058163">
    <property type="entry name" value="LysR-type_TF_proteobact-type"/>
</dbReference>
<sequence>MKHLPHLTFLRSFEAAARHLSFTAASEELNCTQSAVSNHVRSLEEFIGRPLFVRLPRALALTEVGEAYLPSVRHALQEIDVATEALLSQKRRREVVVSCPTSLASVWLAGVLRDFHITHPDILVTVHGTVWTDVEQDVSDISITMDHTDDIPDGAVQLWDERLALVCAPDFKVDGKPLTDPAQLVRARRIHVLGRPIYWELMARHFGIKSFEATGGLKTDVSTIGAGLAAQGLGCAALPRVLVRPYLDRGDLVEPFQTDIRNPWVYCARFKSRTPTPSVRLFKSWLLDAAGRMEG</sequence>
<dbReference type="Proteomes" id="UP000199628">
    <property type="component" value="Unassembled WGS sequence"/>
</dbReference>
<evidence type="ECO:0000313" key="6">
    <source>
        <dbReference type="EMBL" id="SDE33562.1"/>
    </source>
</evidence>
<dbReference type="RefSeq" id="WP_093035958.1">
    <property type="nucleotide sequence ID" value="NZ_FMZV01000017.1"/>
</dbReference>
<dbReference type="PRINTS" id="PR00039">
    <property type="entry name" value="HTHLYSR"/>
</dbReference>
<keyword evidence="4" id="KW-0804">Transcription</keyword>
<dbReference type="InterPro" id="IPR036390">
    <property type="entry name" value="WH_DNA-bd_sf"/>
</dbReference>
<dbReference type="GO" id="GO:0043565">
    <property type="term" value="F:sequence-specific DNA binding"/>
    <property type="evidence" value="ECO:0007669"/>
    <property type="project" value="TreeGrafter"/>
</dbReference>
<evidence type="ECO:0000256" key="1">
    <source>
        <dbReference type="ARBA" id="ARBA00009437"/>
    </source>
</evidence>
<dbReference type="GO" id="GO:0006351">
    <property type="term" value="P:DNA-templated transcription"/>
    <property type="evidence" value="ECO:0007669"/>
    <property type="project" value="TreeGrafter"/>
</dbReference>
<dbReference type="SUPFAM" id="SSF46785">
    <property type="entry name" value="Winged helix' DNA-binding domain"/>
    <property type="match status" value="1"/>
</dbReference>
<dbReference type="OrthoDB" id="9813056at2"/>
<accession>A0A1G7C2J6</accession>
<dbReference type="EMBL" id="FMZV01000017">
    <property type="protein sequence ID" value="SDE33562.1"/>
    <property type="molecule type" value="Genomic_DNA"/>
</dbReference>
<dbReference type="InterPro" id="IPR036388">
    <property type="entry name" value="WH-like_DNA-bd_sf"/>
</dbReference>
<reference evidence="7" key="1">
    <citation type="submission" date="2016-10" db="EMBL/GenBank/DDBJ databases">
        <authorList>
            <person name="Varghese N."/>
            <person name="Submissions S."/>
        </authorList>
    </citation>
    <scope>NUCLEOTIDE SEQUENCE [LARGE SCALE GENOMIC DNA]</scope>
    <source>
        <strain evidence="7">CGMCC 1.9108</strain>
    </source>
</reference>
<dbReference type="Pfam" id="PF03466">
    <property type="entry name" value="LysR_substrate"/>
    <property type="match status" value="1"/>
</dbReference>
<dbReference type="Gene3D" id="3.40.190.10">
    <property type="entry name" value="Periplasmic binding protein-like II"/>
    <property type="match status" value="2"/>
</dbReference>
<dbReference type="PANTHER" id="PTHR30537:SF26">
    <property type="entry name" value="GLYCINE CLEAVAGE SYSTEM TRANSCRIPTIONAL ACTIVATOR"/>
    <property type="match status" value="1"/>
</dbReference>